<evidence type="ECO:0000256" key="3">
    <source>
        <dbReference type="ARBA" id="ARBA00023015"/>
    </source>
</evidence>
<dbReference type="GO" id="GO:0000156">
    <property type="term" value="F:phosphorelay response regulator activity"/>
    <property type="evidence" value="ECO:0007669"/>
    <property type="project" value="TreeGrafter"/>
</dbReference>
<dbReference type="InterPro" id="IPR001867">
    <property type="entry name" value="OmpR/PhoB-type_DNA-bd"/>
</dbReference>
<dbReference type="FunFam" id="3.40.50.2300:FF:000001">
    <property type="entry name" value="DNA-binding response regulator PhoB"/>
    <property type="match status" value="1"/>
</dbReference>
<sequence length="229" mass="26329">MKILIIEDNREIAANIADFFSPQGWQLDFADNGKLGLSLALEHYYDLVILDLMLPGLDGWQVCHEMRQQAHRHIPLLMLTARDSLSDKVKGFELGADDYLTKPFALEELLMRVQALTRRQDLNQPHRLILGPLVIDKQACQVWRDTKLIDLNPIAYKILLVLAQAHPRVVTRSELIERIWPEDPTESDALRSHIYQLRQKLDKPFAQPLVQTLHQIGFTLALPDEKSQS</sequence>
<dbReference type="PROSITE" id="PS51755">
    <property type="entry name" value="OMPR_PHOB"/>
    <property type="match status" value="1"/>
</dbReference>
<dbReference type="Gene3D" id="6.10.250.690">
    <property type="match status" value="1"/>
</dbReference>
<dbReference type="SUPFAM" id="SSF52172">
    <property type="entry name" value="CheY-like"/>
    <property type="match status" value="1"/>
</dbReference>
<dbReference type="RefSeq" id="WP_206572349.1">
    <property type="nucleotide sequence ID" value="NZ_JAFKCV010000002.1"/>
</dbReference>
<evidence type="ECO:0000256" key="6">
    <source>
        <dbReference type="PROSITE-ProRule" id="PRU00169"/>
    </source>
</evidence>
<dbReference type="AlphaFoldDB" id="A0A939IQ43"/>
<name>A0A939IQ43_9ALTE</name>
<evidence type="ECO:0000259" key="8">
    <source>
        <dbReference type="PROSITE" id="PS50110"/>
    </source>
</evidence>
<keyword evidence="3" id="KW-0805">Transcription regulation</keyword>
<dbReference type="GO" id="GO:0006355">
    <property type="term" value="P:regulation of DNA-templated transcription"/>
    <property type="evidence" value="ECO:0007669"/>
    <property type="project" value="InterPro"/>
</dbReference>
<dbReference type="InterPro" id="IPR011006">
    <property type="entry name" value="CheY-like_superfamily"/>
</dbReference>
<keyword evidence="11" id="KW-1185">Reference proteome</keyword>
<dbReference type="GO" id="GO:0000976">
    <property type="term" value="F:transcription cis-regulatory region binding"/>
    <property type="evidence" value="ECO:0007669"/>
    <property type="project" value="TreeGrafter"/>
</dbReference>
<dbReference type="Proteomes" id="UP000664654">
    <property type="component" value="Unassembled WGS sequence"/>
</dbReference>
<feature type="domain" description="OmpR/PhoB-type" evidence="9">
    <location>
        <begin position="125"/>
        <end position="222"/>
    </location>
</feature>
<dbReference type="SMART" id="SM00862">
    <property type="entry name" value="Trans_reg_C"/>
    <property type="match status" value="1"/>
</dbReference>
<evidence type="ECO:0000256" key="7">
    <source>
        <dbReference type="PROSITE-ProRule" id="PRU01091"/>
    </source>
</evidence>
<evidence type="ECO:0000256" key="2">
    <source>
        <dbReference type="ARBA" id="ARBA00023012"/>
    </source>
</evidence>
<accession>A0A939IQ43</accession>
<proteinExistence type="predicted"/>
<dbReference type="CDD" id="cd17574">
    <property type="entry name" value="REC_OmpR"/>
    <property type="match status" value="1"/>
</dbReference>
<evidence type="ECO:0000313" key="10">
    <source>
        <dbReference type="EMBL" id="MBN7824222.1"/>
    </source>
</evidence>
<gene>
    <name evidence="10" type="ORF">J0A66_03180</name>
</gene>
<dbReference type="InterPro" id="IPR001789">
    <property type="entry name" value="Sig_transdc_resp-reg_receiver"/>
</dbReference>
<feature type="modified residue" description="4-aspartylphosphate" evidence="6">
    <location>
        <position position="51"/>
    </location>
</feature>
<feature type="domain" description="Response regulatory" evidence="8">
    <location>
        <begin position="2"/>
        <end position="117"/>
    </location>
</feature>
<evidence type="ECO:0000256" key="5">
    <source>
        <dbReference type="ARBA" id="ARBA00023163"/>
    </source>
</evidence>
<dbReference type="PANTHER" id="PTHR48111">
    <property type="entry name" value="REGULATOR OF RPOS"/>
    <property type="match status" value="1"/>
</dbReference>
<dbReference type="InterPro" id="IPR039420">
    <property type="entry name" value="WalR-like"/>
</dbReference>
<keyword evidence="2" id="KW-0902">Two-component regulatory system</keyword>
<dbReference type="GO" id="GO:0005829">
    <property type="term" value="C:cytosol"/>
    <property type="evidence" value="ECO:0007669"/>
    <property type="project" value="TreeGrafter"/>
</dbReference>
<evidence type="ECO:0000313" key="11">
    <source>
        <dbReference type="Proteomes" id="UP000664654"/>
    </source>
</evidence>
<evidence type="ECO:0000256" key="1">
    <source>
        <dbReference type="ARBA" id="ARBA00022553"/>
    </source>
</evidence>
<evidence type="ECO:0000256" key="4">
    <source>
        <dbReference type="ARBA" id="ARBA00023125"/>
    </source>
</evidence>
<dbReference type="Gene3D" id="1.10.10.10">
    <property type="entry name" value="Winged helix-like DNA-binding domain superfamily/Winged helix DNA-binding domain"/>
    <property type="match status" value="1"/>
</dbReference>
<reference evidence="10" key="1">
    <citation type="submission" date="2021-03" db="EMBL/GenBank/DDBJ databases">
        <title>novel species isolated from a fishpond in China.</title>
        <authorList>
            <person name="Lu H."/>
            <person name="Cai Z."/>
        </authorList>
    </citation>
    <scope>NUCLEOTIDE SEQUENCE</scope>
    <source>
        <strain evidence="10">JCM 30855</strain>
    </source>
</reference>
<evidence type="ECO:0000259" key="9">
    <source>
        <dbReference type="PROSITE" id="PS51755"/>
    </source>
</evidence>
<dbReference type="Pfam" id="PF00072">
    <property type="entry name" value="Response_reg"/>
    <property type="match status" value="1"/>
</dbReference>
<dbReference type="CDD" id="cd00383">
    <property type="entry name" value="trans_reg_C"/>
    <property type="match status" value="1"/>
</dbReference>
<dbReference type="EMBL" id="JAFKCV010000002">
    <property type="protein sequence ID" value="MBN7824222.1"/>
    <property type="molecule type" value="Genomic_DNA"/>
</dbReference>
<comment type="caution">
    <text evidence="10">The sequence shown here is derived from an EMBL/GenBank/DDBJ whole genome shotgun (WGS) entry which is preliminary data.</text>
</comment>
<dbReference type="InterPro" id="IPR036388">
    <property type="entry name" value="WH-like_DNA-bd_sf"/>
</dbReference>
<keyword evidence="5" id="KW-0804">Transcription</keyword>
<dbReference type="Gene3D" id="3.40.50.2300">
    <property type="match status" value="1"/>
</dbReference>
<dbReference type="SMART" id="SM00448">
    <property type="entry name" value="REC"/>
    <property type="match status" value="1"/>
</dbReference>
<keyword evidence="4 7" id="KW-0238">DNA-binding</keyword>
<keyword evidence="1 6" id="KW-0597">Phosphoprotein</keyword>
<dbReference type="PANTHER" id="PTHR48111:SF22">
    <property type="entry name" value="REGULATOR OF RPOS"/>
    <property type="match status" value="1"/>
</dbReference>
<organism evidence="10 11">
    <name type="scientific">Bowmanella dokdonensis</name>
    <dbReference type="NCBI Taxonomy" id="751969"/>
    <lineage>
        <taxon>Bacteria</taxon>
        <taxon>Pseudomonadati</taxon>
        <taxon>Pseudomonadota</taxon>
        <taxon>Gammaproteobacteria</taxon>
        <taxon>Alteromonadales</taxon>
        <taxon>Alteromonadaceae</taxon>
        <taxon>Bowmanella</taxon>
    </lineage>
</organism>
<dbReference type="Pfam" id="PF00486">
    <property type="entry name" value="Trans_reg_C"/>
    <property type="match status" value="1"/>
</dbReference>
<dbReference type="GO" id="GO:0032993">
    <property type="term" value="C:protein-DNA complex"/>
    <property type="evidence" value="ECO:0007669"/>
    <property type="project" value="TreeGrafter"/>
</dbReference>
<dbReference type="PROSITE" id="PS50110">
    <property type="entry name" value="RESPONSE_REGULATORY"/>
    <property type="match status" value="1"/>
</dbReference>
<protein>
    <submittedName>
        <fullName evidence="10">Response regulator transcription factor</fullName>
    </submittedName>
</protein>
<feature type="DNA-binding region" description="OmpR/PhoB-type" evidence="7">
    <location>
        <begin position="125"/>
        <end position="222"/>
    </location>
</feature>